<protein>
    <submittedName>
        <fullName evidence="1">Uncharacterized protein</fullName>
    </submittedName>
</protein>
<evidence type="ECO:0000313" key="1">
    <source>
        <dbReference type="EMBL" id="MEE4544085.1"/>
    </source>
</evidence>
<keyword evidence="2" id="KW-1185">Reference proteome</keyword>
<organism evidence="1 2">
    <name type="scientific">Actinacidiphila polyblastidii</name>
    <dbReference type="NCBI Taxonomy" id="3110430"/>
    <lineage>
        <taxon>Bacteria</taxon>
        <taxon>Bacillati</taxon>
        <taxon>Actinomycetota</taxon>
        <taxon>Actinomycetes</taxon>
        <taxon>Kitasatosporales</taxon>
        <taxon>Streptomycetaceae</taxon>
        <taxon>Actinacidiphila</taxon>
    </lineage>
</organism>
<sequence>MDSSAGGWVRGDQACRADVGLVHVVAQHVVDRGVGAVDRQVGEDGAAESADLGLRACTYALVVEVGDLLAQVVVLEQLRAPLVGLGLRQPASPPVTHLVKQRSPEYLVPFRF</sequence>
<accession>A0ABU7PE44</accession>
<reference evidence="1 2" key="1">
    <citation type="submission" date="2023-12" db="EMBL/GenBank/DDBJ databases">
        <title>Streptomyces sp. V4-01.</title>
        <authorList>
            <person name="Somphong A."/>
            <person name="Phongsopitanun W."/>
        </authorList>
    </citation>
    <scope>NUCLEOTIDE SEQUENCE [LARGE SCALE GENOMIC DNA]</scope>
    <source>
        <strain evidence="1 2">V4-01</strain>
    </source>
</reference>
<name>A0ABU7PE44_9ACTN</name>
<gene>
    <name evidence="1" type="ORF">V2S66_19165</name>
</gene>
<proteinExistence type="predicted"/>
<comment type="caution">
    <text evidence="1">The sequence shown here is derived from an EMBL/GenBank/DDBJ whole genome shotgun (WGS) entry which is preliminary data.</text>
</comment>
<evidence type="ECO:0000313" key="2">
    <source>
        <dbReference type="Proteomes" id="UP001344658"/>
    </source>
</evidence>
<dbReference type="Proteomes" id="UP001344658">
    <property type="component" value="Unassembled WGS sequence"/>
</dbReference>
<dbReference type="EMBL" id="JAZEWV010000014">
    <property type="protein sequence ID" value="MEE4544085.1"/>
    <property type="molecule type" value="Genomic_DNA"/>
</dbReference>